<dbReference type="GO" id="GO:0042157">
    <property type="term" value="P:lipoprotein metabolic process"/>
    <property type="evidence" value="ECO:0007669"/>
    <property type="project" value="InterPro"/>
</dbReference>
<dbReference type="PANTHER" id="PTHR14096:SF28">
    <property type="entry name" value="APOLIPOPROTEIN L, 1-RELATED"/>
    <property type="match status" value="1"/>
</dbReference>
<evidence type="ECO:0000313" key="3">
    <source>
        <dbReference type="Proteomes" id="UP000267096"/>
    </source>
</evidence>
<dbReference type="Proteomes" id="UP000267096">
    <property type="component" value="Unassembled WGS sequence"/>
</dbReference>
<dbReference type="EMBL" id="UYRR01030992">
    <property type="protein sequence ID" value="VDK42690.1"/>
    <property type="molecule type" value="Genomic_DNA"/>
</dbReference>
<dbReference type="Pfam" id="PF05461">
    <property type="entry name" value="ApoL"/>
    <property type="match status" value="1"/>
</dbReference>
<dbReference type="GO" id="GO:0006869">
    <property type="term" value="P:lipid transport"/>
    <property type="evidence" value="ECO:0007669"/>
    <property type="project" value="InterPro"/>
</dbReference>
<evidence type="ECO:0000313" key="4">
    <source>
        <dbReference type="WBParaSite" id="ASIM_0001071801-mRNA-1"/>
    </source>
</evidence>
<proteinExistence type="inferred from homology"/>
<comment type="similarity">
    <text evidence="1">Belongs to the apolipoprotein L family.</text>
</comment>
<keyword evidence="3" id="KW-1185">Reference proteome</keyword>
<dbReference type="OrthoDB" id="5847932at2759"/>
<dbReference type="GO" id="GO:0008289">
    <property type="term" value="F:lipid binding"/>
    <property type="evidence" value="ECO:0007669"/>
    <property type="project" value="InterPro"/>
</dbReference>
<organism evidence="4">
    <name type="scientific">Anisakis simplex</name>
    <name type="common">Herring worm</name>
    <dbReference type="NCBI Taxonomy" id="6269"/>
    <lineage>
        <taxon>Eukaryota</taxon>
        <taxon>Metazoa</taxon>
        <taxon>Ecdysozoa</taxon>
        <taxon>Nematoda</taxon>
        <taxon>Chromadorea</taxon>
        <taxon>Rhabditida</taxon>
        <taxon>Spirurina</taxon>
        <taxon>Ascaridomorpha</taxon>
        <taxon>Ascaridoidea</taxon>
        <taxon>Anisakidae</taxon>
        <taxon>Anisakis</taxon>
        <taxon>Anisakis simplex complex</taxon>
    </lineage>
</organism>
<dbReference type="GO" id="GO:0005576">
    <property type="term" value="C:extracellular region"/>
    <property type="evidence" value="ECO:0007669"/>
    <property type="project" value="InterPro"/>
</dbReference>
<dbReference type="GO" id="GO:0016020">
    <property type="term" value="C:membrane"/>
    <property type="evidence" value="ECO:0007669"/>
    <property type="project" value="TreeGrafter"/>
</dbReference>
<accession>A0A0M3JS00</accession>
<gene>
    <name evidence="2" type="ORF">ASIM_LOCUS10276</name>
</gene>
<reference evidence="4" key="1">
    <citation type="submission" date="2017-02" db="UniProtKB">
        <authorList>
            <consortium name="WormBaseParasite"/>
        </authorList>
    </citation>
    <scope>IDENTIFICATION</scope>
</reference>
<evidence type="ECO:0000313" key="2">
    <source>
        <dbReference type="EMBL" id="VDK42690.1"/>
    </source>
</evidence>
<sequence>MSEDNENTEMTNGSLRGSDMYINSLRVIANEVQQLREEIDDLLCSKRDYYEVSRLQQSKLFEAKKIFLDLYDEFVRNRISLIDLLTEIAEEAKNVKKSCNISMITGSSVGLAGGITALVGTVAFPPLFLGGLVVSGLAAISNIGTKLAEFAIFHQMLKKVEEKLKIDNANADVLESVYEEIKLGTLFDLDSIGSQKTLSSPNFDISSLGKVGSGAVASAVGLGFRSLGLKSTTFTTTLLRGFTRSVIGISILIDGVTIVISTRDLNNGSRNEFAQEVLKLANVKKTELDELRKKGFESIKMKNEDVNFASVL</sequence>
<protein>
    <submittedName>
        <fullName evidence="4">Apolipoprotein L3-like</fullName>
    </submittedName>
</protein>
<dbReference type="PANTHER" id="PTHR14096">
    <property type="entry name" value="APOLIPOPROTEIN L"/>
    <property type="match status" value="1"/>
</dbReference>
<reference evidence="2 3" key="2">
    <citation type="submission" date="2018-11" db="EMBL/GenBank/DDBJ databases">
        <authorList>
            <consortium name="Pathogen Informatics"/>
        </authorList>
    </citation>
    <scope>NUCLEOTIDE SEQUENCE [LARGE SCALE GENOMIC DNA]</scope>
</reference>
<evidence type="ECO:0000256" key="1">
    <source>
        <dbReference type="ARBA" id="ARBA00010090"/>
    </source>
</evidence>
<name>A0A0M3JS00_ANISI</name>
<dbReference type="WBParaSite" id="ASIM_0001071801-mRNA-1">
    <property type="protein sequence ID" value="ASIM_0001071801-mRNA-1"/>
    <property type="gene ID" value="ASIM_0001071801"/>
</dbReference>
<dbReference type="AlphaFoldDB" id="A0A0M3JS00"/>
<dbReference type="InterPro" id="IPR008405">
    <property type="entry name" value="ApoL"/>
</dbReference>